<keyword evidence="3" id="KW-1133">Transmembrane helix</keyword>
<dbReference type="PANTHER" id="PTHR33619">
    <property type="entry name" value="POLYSACCHARIDE EXPORT PROTEIN GFCE-RELATED"/>
    <property type="match status" value="1"/>
</dbReference>
<dbReference type="Proteomes" id="UP000053235">
    <property type="component" value="Unassembled WGS sequence"/>
</dbReference>
<dbReference type="Gene3D" id="3.30.1950.10">
    <property type="entry name" value="wza like domain"/>
    <property type="match status" value="1"/>
</dbReference>
<dbReference type="EMBL" id="CXWD01000028">
    <property type="protein sequence ID" value="CTQ76750.1"/>
    <property type="molecule type" value="Genomic_DNA"/>
</dbReference>
<evidence type="ECO:0000256" key="3">
    <source>
        <dbReference type="SAM" id="Phobius"/>
    </source>
</evidence>
<accession>A0A0M7AR79</accession>
<dbReference type="InterPro" id="IPR058781">
    <property type="entry name" value="HH_AprE-like"/>
</dbReference>
<evidence type="ECO:0000256" key="1">
    <source>
        <dbReference type="ARBA" id="ARBA00022729"/>
    </source>
</evidence>
<dbReference type="Pfam" id="PF02563">
    <property type="entry name" value="Poly_export"/>
    <property type="match status" value="1"/>
</dbReference>
<dbReference type="AlphaFoldDB" id="A0A0M7AR79"/>
<evidence type="ECO:0000313" key="7">
    <source>
        <dbReference type="Proteomes" id="UP000053235"/>
    </source>
</evidence>
<keyword evidence="7" id="KW-1185">Reference proteome</keyword>
<sequence length="433" mass="48051">MGFNPDTTARRYPLRIIGLLLVLFMALPMFILGGSIPTKADEYRLGIQDRLRIYVAEWPALTNEFEVGASGSVVLPIVGEVNAAGLAPRELALEIAERLQEQAKLRSLPNVAVDISAYRPFYILGAVTSPGEYAYRPGMLVLNALSIAGGVYRPPSQSEWGLESSAINTLGELRTLRSEAADLEAERVRYEAQAKGETVFPPLPEDAPPNLTRALAEQAQLFRASLQRFKNEKKSLTAAITLFEGQITLLNQQLEDAKLKLDSFQTELEKIQDLIKQGYGSPRLLPLNREIADGQLERKRLEVELLRAEQELEAARIELRDHEANYLDDAETQLVRIRSELRANQERVKTRESLVNSASGFTDRQRPNSEISLPQSLTFTIIRTVDGEVQTRNAEETTSVNPGDIVKVARFGDDDLSGAIPQRVSSGSLRLGE</sequence>
<dbReference type="Gene3D" id="3.10.560.10">
    <property type="entry name" value="Outer membrane lipoprotein wza domain like"/>
    <property type="match status" value="1"/>
</dbReference>
<feature type="domain" description="Polysaccharide export protein N-terminal" evidence="4">
    <location>
        <begin position="39"/>
        <end position="115"/>
    </location>
</feature>
<evidence type="ECO:0000259" key="4">
    <source>
        <dbReference type="Pfam" id="PF02563"/>
    </source>
</evidence>
<dbReference type="InterPro" id="IPR049712">
    <property type="entry name" value="Poly_export"/>
</dbReference>
<feature type="transmembrane region" description="Helical" evidence="3">
    <location>
        <begin position="12"/>
        <end position="32"/>
    </location>
</feature>
<proteinExistence type="predicted"/>
<keyword evidence="3" id="KW-0472">Membrane</keyword>
<protein>
    <submittedName>
        <fullName evidence="6">Polysaccharide export protein EpsE</fullName>
    </submittedName>
</protein>
<keyword evidence="1" id="KW-0732">Signal</keyword>
<organism evidence="6 7">
    <name type="scientific">Roseibium alexandrii</name>
    <dbReference type="NCBI Taxonomy" id="388408"/>
    <lineage>
        <taxon>Bacteria</taxon>
        <taxon>Pseudomonadati</taxon>
        <taxon>Pseudomonadota</taxon>
        <taxon>Alphaproteobacteria</taxon>
        <taxon>Hyphomicrobiales</taxon>
        <taxon>Stappiaceae</taxon>
        <taxon>Roseibium</taxon>
    </lineage>
</organism>
<dbReference type="Gene3D" id="1.10.287.1490">
    <property type="match status" value="1"/>
</dbReference>
<keyword evidence="3" id="KW-0812">Transmembrane</keyword>
<evidence type="ECO:0000259" key="5">
    <source>
        <dbReference type="Pfam" id="PF25994"/>
    </source>
</evidence>
<dbReference type="STRING" id="388408.LAX5112_04697"/>
<dbReference type="PANTHER" id="PTHR33619:SF3">
    <property type="entry name" value="POLYSACCHARIDE EXPORT PROTEIN GFCE-RELATED"/>
    <property type="match status" value="1"/>
</dbReference>
<dbReference type="Pfam" id="PF25994">
    <property type="entry name" value="HH_AprE"/>
    <property type="match status" value="1"/>
</dbReference>
<reference evidence="7" key="1">
    <citation type="submission" date="2015-07" db="EMBL/GenBank/DDBJ databases">
        <authorList>
            <person name="Rodrigo-Torres Lidia"/>
            <person name="Arahal R.David."/>
        </authorList>
    </citation>
    <scope>NUCLEOTIDE SEQUENCE [LARGE SCALE GENOMIC DNA]</scope>
    <source>
        <strain evidence="7">CECT 5112</strain>
    </source>
</reference>
<feature type="coiled-coil region" evidence="2">
    <location>
        <begin position="247"/>
        <end position="347"/>
    </location>
</feature>
<dbReference type="InterPro" id="IPR003715">
    <property type="entry name" value="Poly_export_N"/>
</dbReference>
<name>A0A0M7AR79_9HYPH</name>
<evidence type="ECO:0000256" key="2">
    <source>
        <dbReference type="SAM" id="Coils"/>
    </source>
</evidence>
<dbReference type="GO" id="GO:0015159">
    <property type="term" value="F:polysaccharide transmembrane transporter activity"/>
    <property type="evidence" value="ECO:0007669"/>
    <property type="project" value="InterPro"/>
</dbReference>
<keyword evidence="2" id="KW-0175">Coiled coil</keyword>
<gene>
    <name evidence="6" type="ORF">LAX5112_04697</name>
</gene>
<evidence type="ECO:0000313" key="6">
    <source>
        <dbReference type="EMBL" id="CTQ76750.1"/>
    </source>
</evidence>
<feature type="domain" description="AprE-like long alpha-helical hairpin" evidence="5">
    <location>
        <begin position="172"/>
        <end position="350"/>
    </location>
</feature>
<feature type="coiled-coil region" evidence="2">
    <location>
        <begin position="166"/>
        <end position="193"/>
    </location>
</feature>